<dbReference type="PATRIC" id="fig|1538.10.peg.3610"/>
<dbReference type="Gene3D" id="2.30.30.290">
    <property type="entry name" value="YopX-like domains"/>
    <property type="match status" value="1"/>
</dbReference>
<organism evidence="2 3">
    <name type="scientific">Clostridium ljungdahlii</name>
    <dbReference type="NCBI Taxonomy" id="1538"/>
    <lineage>
        <taxon>Bacteria</taxon>
        <taxon>Bacillati</taxon>
        <taxon>Bacillota</taxon>
        <taxon>Clostridia</taxon>
        <taxon>Eubacteriales</taxon>
        <taxon>Clostridiaceae</taxon>
        <taxon>Clostridium</taxon>
    </lineage>
</organism>
<gene>
    <name evidence="2" type="ORF">WY13_03534</name>
</gene>
<reference evidence="2 3" key="1">
    <citation type="journal article" date="2015" name="Biotechnol. Bioeng.">
        <title>Genome sequence and phenotypic characterization of Caulobacter segnis.</title>
        <authorList>
            <person name="Patel S."/>
            <person name="Fletcher B."/>
            <person name="Scott D.C."/>
            <person name="Ely B."/>
        </authorList>
    </citation>
    <scope>NUCLEOTIDE SEQUENCE [LARGE SCALE GENOMIC DNA]</scope>
    <source>
        <strain evidence="2 3">ERI-2</strain>
    </source>
</reference>
<dbReference type="Proteomes" id="UP000077407">
    <property type="component" value="Unassembled WGS sequence"/>
</dbReference>
<evidence type="ECO:0000259" key="1">
    <source>
        <dbReference type="Pfam" id="PF09643"/>
    </source>
</evidence>
<dbReference type="InterPro" id="IPR023385">
    <property type="entry name" value="YopX-like_C"/>
</dbReference>
<name>A0A162KS57_9CLOT</name>
<feature type="domain" description="YopX protein" evidence="1">
    <location>
        <begin position="33"/>
        <end position="106"/>
    </location>
</feature>
<accession>A0A162KS57</accession>
<dbReference type="SUPFAM" id="SSF159006">
    <property type="entry name" value="YopX-like"/>
    <property type="match status" value="1"/>
</dbReference>
<dbReference type="EMBL" id="LITT01000062">
    <property type="protein sequence ID" value="OAA83206.1"/>
    <property type="molecule type" value="Genomic_DNA"/>
</dbReference>
<evidence type="ECO:0000313" key="2">
    <source>
        <dbReference type="EMBL" id="OAA83206.1"/>
    </source>
</evidence>
<dbReference type="AlphaFoldDB" id="A0A162KS57"/>
<dbReference type="Pfam" id="PF09643">
    <property type="entry name" value="YopX"/>
    <property type="match status" value="1"/>
</dbReference>
<sequence length="127" mass="15003">MIWGDSVMRKFKFKIWDRKKKCFYISENPYPEESCKLEDRFISLEFTGLKDKNGREIFEGDIISINNEKSSIKLPVKFGRYSFEKFIGECGEITDATELYGFYVENEYLYIQMLKENVIVTGNIFGI</sequence>
<dbReference type="InterPro" id="IPR019096">
    <property type="entry name" value="YopX_protein"/>
</dbReference>
<proteinExistence type="predicted"/>
<comment type="caution">
    <text evidence="2">The sequence shown here is derived from an EMBL/GenBank/DDBJ whole genome shotgun (WGS) entry which is preliminary data.</text>
</comment>
<evidence type="ECO:0000313" key="3">
    <source>
        <dbReference type="Proteomes" id="UP000077407"/>
    </source>
</evidence>
<protein>
    <submittedName>
        <fullName evidence="2">YopX protein</fullName>
    </submittedName>
</protein>